<comment type="cofactor">
    <cofactor evidence="1">
        <name>Mg(2+)</name>
        <dbReference type="ChEBI" id="CHEBI:18420"/>
    </cofactor>
</comment>
<proteinExistence type="inferred from homology"/>
<evidence type="ECO:0000256" key="1">
    <source>
        <dbReference type="ARBA" id="ARBA00001946"/>
    </source>
</evidence>
<comment type="function">
    <text evidence="8 10">Catalyzes the formation of dTDP-glucose, from dTTP and glucose 1-phosphate, as well as its pyrophosphorolysis.</text>
</comment>
<evidence type="ECO:0000256" key="2">
    <source>
        <dbReference type="ARBA" id="ARBA00010480"/>
    </source>
</evidence>
<evidence type="ECO:0000256" key="4">
    <source>
        <dbReference type="ARBA" id="ARBA00022679"/>
    </source>
</evidence>
<dbReference type="GO" id="GO:0008879">
    <property type="term" value="F:glucose-1-phosphate thymidylyltransferase activity"/>
    <property type="evidence" value="ECO:0007669"/>
    <property type="project" value="UniProtKB-EC"/>
</dbReference>
<evidence type="ECO:0000256" key="7">
    <source>
        <dbReference type="ARBA" id="ARBA00022842"/>
    </source>
</evidence>
<dbReference type="OrthoDB" id="9803871at2"/>
<dbReference type="STRING" id="1225476.A1D18_03495"/>
<dbReference type="Gene3D" id="3.90.550.10">
    <property type="entry name" value="Spore Coat Polysaccharide Biosynthesis Protein SpsA, Chain A"/>
    <property type="match status" value="1"/>
</dbReference>
<dbReference type="CDD" id="cd02538">
    <property type="entry name" value="G1P_TT_short"/>
    <property type="match status" value="1"/>
</dbReference>
<keyword evidence="7 10" id="KW-0460">Magnesium</keyword>
<keyword evidence="13" id="KW-1185">Reference proteome</keyword>
<keyword evidence="5 10" id="KW-0548">Nucleotidyltransferase</keyword>
<accession>A0A1J8P850</accession>
<dbReference type="Pfam" id="PF00483">
    <property type="entry name" value="NTP_transferase"/>
    <property type="match status" value="1"/>
</dbReference>
<evidence type="ECO:0000256" key="10">
    <source>
        <dbReference type="RuleBase" id="RU003706"/>
    </source>
</evidence>
<comment type="caution">
    <text evidence="12">The sequence shown here is derived from an EMBL/GenBank/DDBJ whole genome shotgun (WGS) entry which is preliminary data.</text>
</comment>
<evidence type="ECO:0000256" key="5">
    <source>
        <dbReference type="ARBA" id="ARBA00022695"/>
    </source>
</evidence>
<evidence type="ECO:0000256" key="8">
    <source>
        <dbReference type="ARBA" id="ARBA00037065"/>
    </source>
</evidence>
<protein>
    <recommendedName>
        <fullName evidence="3 10">Glucose-1-phosphate thymidylyltransferase</fullName>
        <ecNumber evidence="3 10">2.7.7.24</ecNumber>
    </recommendedName>
</protein>
<dbReference type="PANTHER" id="PTHR43532:SF4">
    <property type="entry name" value="GLUCOSE-1-PHOSPHATE THYMIDYLYLTRANSFERASE 2"/>
    <property type="match status" value="1"/>
</dbReference>
<gene>
    <name evidence="12" type="ORF">A1D18_03495</name>
</gene>
<sequence>MKGIILSGGSGTRLHPITKGISKQLLPVYDKPMIYYPLSALMLAGIQEILIITTVEALSQYQSLLGTGEQWGIDLRYLTQDNPDGLAQAFIIGEKFIGKDSVALILGDNLFYGEKLSEILKSAAGQQKGAKIFCYFVNDPERYGVAVFDKYHRLIDIEEKPKLPKSNWAVTGLYFYDNQVIDIAKNIKPSKRGELEITDVNRHYLIQDQLSHQLIRRGSTWLDTGTHDALLEASHFVQVVEKRQGLKIACLEEIAWRKGFISDEILEISAHKLLNSSYGNYLLDILKKEL</sequence>
<evidence type="ECO:0000259" key="11">
    <source>
        <dbReference type="Pfam" id="PF00483"/>
    </source>
</evidence>
<dbReference type="PANTHER" id="PTHR43532">
    <property type="entry name" value="GLUCOSE-1-PHOSPHATE THYMIDYLYLTRANSFERASE"/>
    <property type="match status" value="1"/>
</dbReference>
<keyword evidence="4 10" id="KW-0808">Transferase</keyword>
<dbReference type="RefSeq" id="WP_071662431.1">
    <property type="nucleotide sequence ID" value="NZ_LUKY01000032.1"/>
</dbReference>
<dbReference type="GO" id="GO:0046872">
    <property type="term" value="F:metal ion binding"/>
    <property type="evidence" value="ECO:0007669"/>
    <property type="project" value="UniProtKB-KW"/>
</dbReference>
<dbReference type="EC" id="2.7.7.24" evidence="3 10"/>
<dbReference type="InterPro" id="IPR029044">
    <property type="entry name" value="Nucleotide-diphossugar_trans"/>
</dbReference>
<evidence type="ECO:0000256" key="3">
    <source>
        <dbReference type="ARBA" id="ARBA00012461"/>
    </source>
</evidence>
<dbReference type="NCBIfam" id="TIGR01207">
    <property type="entry name" value="rmlA"/>
    <property type="match status" value="1"/>
</dbReference>
<dbReference type="FunFam" id="3.90.550.10:FF:000023">
    <property type="entry name" value="Glucose-1-phosphate thymidylyltransferase"/>
    <property type="match status" value="1"/>
</dbReference>
<dbReference type="InterPro" id="IPR005907">
    <property type="entry name" value="G1P_thy_trans_s"/>
</dbReference>
<dbReference type="SUPFAM" id="SSF53448">
    <property type="entry name" value="Nucleotide-diphospho-sugar transferases"/>
    <property type="match status" value="1"/>
</dbReference>
<dbReference type="AlphaFoldDB" id="A0A1J8P850"/>
<organism evidence="12 13">
    <name type="scientific">Candidatus Rickettsiella isopodorum</name>
    <dbReference type="NCBI Taxonomy" id="1225476"/>
    <lineage>
        <taxon>Bacteria</taxon>
        <taxon>Pseudomonadati</taxon>
        <taxon>Pseudomonadota</taxon>
        <taxon>Gammaproteobacteria</taxon>
        <taxon>Legionellales</taxon>
        <taxon>Coxiellaceae</taxon>
        <taxon>Rickettsiella</taxon>
    </lineage>
</organism>
<reference evidence="12 13" key="1">
    <citation type="submission" date="2016-03" db="EMBL/GenBank/DDBJ databases">
        <title>Comparative genomics of Rickettsiella.</title>
        <authorList>
            <person name="Chandler C."/>
            <person name="Wang Y."/>
        </authorList>
    </citation>
    <scope>NUCLEOTIDE SEQUENCE [LARGE SCALE GENOMIC DNA]</scope>
    <source>
        <strain evidence="12 13">RCFS May 2013</strain>
    </source>
</reference>
<dbReference type="EMBL" id="LUKY01000032">
    <property type="protein sequence ID" value="OIZ95171.1"/>
    <property type="molecule type" value="Genomic_DNA"/>
</dbReference>
<dbReference type="InterPro" id="IPR005835">
    <property type="entry name" value="NTP_transferase_dom"/>
</dbReference>
<evidence type="ECO:0000256" key="6">
    <source>
        <dbReference type="ARBA" id="ARBA00022723"/>
    </source>
</evidence>
<evidence type="ECO:0000256" key="9">
    <source>
        <dbReference type="ARBA" id="ARBA00049336"/>
    </source>
</evidence>
<comment type="similarity">
    <text evidence="2 10">Belongs to the glucose-1-phosphate thymidylyltransferase family.</text>
</comment>
<keyword evidence="6 10" id="KW-0479">Metal-binding</keyword>
<name>A0A1J8P850_9COXI</name>
<feature type="domain" description="Nucleotidyl transferase" evidence="11">
    <location>
        <begin position="2"/>
        <end position="237"/>
    </location>
</feature>
<dbReference type="Proteomes" id="UP000183924">
    <property type="component" value="Unassembled WGS sequence"/>
</dbReference>
<evidence type="ECO:0000313" key="13">
    <source>
        <dbReference type="Proteomes" id="UP000183924"/>
    </source>
</evidence>
<comment type="catalytic activity">
    <reaction evidence="9 10">
        <text>dTTP + alpha-D-glucose 1-phosphate + H(+) = dTDP-alpha-D-glucose + diphosphate</text>
        <dbReference type="Rhea" id="RHEA:15225"/>
        <dbReference type="ChEBI" id="CHEBI:15378"/>
        <dbReference type="ChEBI" id="CHEBI:33019"/>
        <dbReference type="ChEBI" id="CHEBI:37568"/>
        <dbReference type="ChEBI" id="CHEBI:57477"/>
        <dbReference type="ChEBI" id="CHEBI:58601"/>
        <dbReference type="EC" id="2.7.7.24"/>
    </reaction>
</comment>
<evidence type="ECO:0000313" key="12">
    <source>
        <dbReference type="EMBL" id="OIZ95171.1"/>
    </source>
</evidence>